<evidence type="ECO:0000313" key="9">
    <source>
        <dbReference type="Proteomes" id="UP000524187"/>
    </source>
</evidence>
<feature type="domain" description="C2H2-type" evidence="6">
    <location>
        <begin position="1168"/>
        <end position="1196"/>
    </location>
</feature>
<evidence type="ECO:0000256" key="4">
    <source>
        <dbReference type="PROSITE-ProRule" id="PRU00042"/>
    </source>
</evidence>
<feature type="domain" description="C2H2-type" evidence="6">
    <location>
        <begin position="1139"/>
        <end position="1162"/>
    </location>
</feature>
<feature type="region of interest" description="Disordered" evidence="5">
    <location>
        <begin position="610"/>
        <end position="657"/>
    </location>
</feature>
<feature type="domain" description="C2H2-type" evidence="6">
    <location>
        <begin position="379"/>
        <end position="406"/>
    </location>
</feature>
<feature type="compositionally biased region" description="Pro residues" evidence="5">
    <location>
        <begin position="948"/>
        <end position="962"/>
    </location>
</feature>
<dbReference type="Gene3D" id="2.170.270.10">
    <property type="entry name" value="SET domain"/>
    <property type="match status" value="1"/>
</dbReference>
<organism evidence="8 9">
    <name type="scientific">Casuarius casuarius</name>
    <name type="common">Southern cassowary</name>
    <name type="synonym">Struthio casuarius</name>
    <dbReference type="NCBI Taxonomy" id="8787"/>
    <lineage>
        <taxon>Eukaryota</taxon>
        <taxon>Metazoa</taxon>
        <taxon>Chordata</taxon>
        <taxon>Craniata</taxon>
        <taxon>Vertebrata</taxon>
        <taxon>Euteleostomi</taxon>
        <taxon>Archelosauria</taxon>
        <taxon>Archosauria</taxon>
        <taxon>Dinosauria</taxon>
        <taxon>Saurischia</taxon>
        <taxon>Theropoda</taxon>
        <taxon>Coelurosauria</taxon>
        <taxon>Aves</taxon>
        <taxon>Palaeognathae</taxon>
        <taxon>Casuariiformes</taxon>
        <taxon>Casuariidae</taxon>
        <taxon>Casuarius</taxon>
    </lineage>
</organism>
<gene>
    <name evidence="8" type="primary">Prdm2</name>
    <name evidence="8" type="ORF">CASCAS_R06406</name>
</gene>
<feature type="non-terminal residue" evidence="8">
    <location>
        <position position="1"/>
    </location>
</feature>
<dbReference type="SMART" id="SM00355">
    <property type="entry name" value="ZnF_C2H2"/>
    <property type="match status" value="8"/>
</dbReference>
<dbReference type="Pfam" id="PF00096">
    <property type="entry name" value="zf-C2H2"/>
    <property type="match status" value="2"/>
</dbReference>
<evidence type="ECO:0000256" key="5">
    <source>
        <dbReference type="SAM" id="MobiDB-lite"/>
    </source>
</evidence>
<feature type="compositionally biased region" description="Basic and acidic residues" evidence="5">
    <location>
        <begin position="200"/>
        <end position="215"/>
    </location>
</feature>
<dbReference type="SUPFAM" id="SSF57667">
    <property type="entry name" value="beta-beta-alpha zinc fingers"/>
    <property type="match status" value="2"/>
</dbReference>
<feature type="domain" description="C2H2-type" evidence="6">
    <location>
        <begin position="1435"/>
        <end position="1462"/>
    </location>
</feature>
<feature type="compositionally biased region" description="Basic and acidic residues" evidence="5">
    <location>
        <begin position="290"/>
        <end position="316"/>
    </location>
</feature>
<feature type="domain" description="C2H2-type" evidence="6">
    <location>
        <begin position="349"/>
        <end position="371"/>
    </location>
</feature>
<feature type="region of interest" description="Disordered" evidence="5">
    <location>
        <begin position="240"/>
        <end position="328"/>
    </location>
</feature>
<feature type="region of interest" description="Disordered" evidence="5">
    <location>
        <begin position="1623"/>
        <end position="1655"/>
    </location>
</feature>
<feature type="compositionally biased region" description="Basic and acidic residues" evidence="5">
    <location>
        <begin position="174"/>
        <end position="193"/>
    </location>
</feature>
<feature type="compositionally biased region" description="Low complexity" evidence="5">
    <location>
        <begin position="1005"/>
        <end position="1014"/>
    </location>
</feature>
<feature type="domain" description="C2H2-type" evidence="6">
    <location>
        <begin position="1111"/>
        <end position="1138"/>
    </location>
</feature>
<feature type="compositionally biased region" description="Basic and acidic residues" evidence="5">
    <location>
        <begin position="1641"/>
        <end position="1655"/>
    </location>
</feature>
<feature type="compositionally biased region" description="Polar residues" evidence="5">
    <location>
        <begin position="1517"/>
        <end position="1533"/>
    </location>
</feature>
<feature type="region of interest" description="Disordered" evidence="5">
    <location>
        <begin position="982"/>
        <end position="1101"/>
    </location>
</feature>
<accession>A0A7K8NIF7</accession>
<dbReference type="InterPro" id="IPR036236">
    <property type="entry name" value="Znf_C2H2_sf"/>
</dbReference>
<dbReference type="InterPro" id="IPR050331">
    <property type="entry name" value="Zinc_finger"/>
</dbReference>
<feature type="region of interest" description="Disordered" evidence="5">
    <location>
        <begin position="174"/>
        <end position="217"/>
    </location>
</feature>
<reference evidence="8 9" key="1">
    <citation type="submission" date="2019-09" db="EMBL/GenBank/DDBJ databases">
        <title>Bird 10,000 Genomes (B10K) Project - Family phase.</title>
        <authorList>
            <person name="Zhang G."/>
        </authorList>
    </citation>
    <scope>NUCLEOTIDE SEQUENCE [LARGE SCALE GENOMIC DNA]</scope>
    <source>
        <strain evidence="8">B10K-LSUMZ-50683</strain>
        <tissue evidence="8">Muscle</tissue>
    </source>
</reference>
<keyword evidence="4" id="KW-0479">Metal-binding</keyword>
<feature type="compositionally biased region" description="Acidic residues" evidence="5">
    <location>
        <begin position="1228"/>
        <end position="1245"/>
    </location>
</feature>
<dbReference type="FunFam" id="3.30.160.60:FF:002781">
    <property type="entry name" value="PR/SET domain 2"/>
    <property type="match status" value="1"/>
</dbReference>
<dbReference type="GO" id="GO:0010468">
    <property type="term" value="P:regulation of gene expression"/>
    <property type="evidence" value="ECO:0007669"/>
    <property type="project" value="TreeGrafter"/>
</dbReference>
<dbReference type="FunFam" id="3.30.160.60:FF:000724">
    <property type="entry name" value="PR domain zinc finger protein 2"/>
    <property type="match status" value="1"/>
</dbReference>
<keyword evidence="4" id="KW-0862">Zinc</keyword>
<evidence type="ECO:0000256" key="1">
    <source>
        <dbReference type="ARBA" id="ARBA00023015"/>
    </source>
</evidence>
<feature type="domain" description="C2H2-type" evidence="6">
    <location>
        <begin position="474"/>
        <end position="497"/>
    </location>
</feature>
<dbReference type="CDD" id="cd19188">
    <property type="entry name" value="PR-SET_PRDM2"/>
    <property type="match status" value="1"/>
</dbReference>
<feature type="region of interest" description="Disordered" evidence="5">
    <location>
        <begin position="945"/>
        <end position="964"/>
    </location>
</feature>
<dbReference type="Pfam" id="PF21549">
    <property type="entry name" value="PRDM2_PR"/>
    <property type="match status" value="1"/>
</dbReference>
<feature type="domain" description="SET" evidence="7">
    <location>
        <begin position="25"/>
        <end position="140"/>
    </location>
</feature>
<evidence type="ECO:0000256" key="3">
    <source>
        <dbReference type="PIRSR" id="PIRSR002395-1"/>
    </source>
</evidence>
<dbReference type="GO" id="GO:0042054">
    <property type="term" value="F:histone methyltransferase activity"/>
    <property type="evidence" value="ECO:0007669"/>
    <property type="project" value="InterPro"/>
</dbReference>
<dbReference type="PANTHER" id="PTHR16515:SF37">
    <property type="entry name" value="PR DOMAIN ZINC FINGER PROTEIN 2"/>
    <property type="match status" value="1"/>
</dbReference>
<feature type="region of interest" description="Disordered" evidence="5">
    <location>
        <begin position="688"/>
        <end position="737"/>
    </location>
</feature>
<evidence type="ECO:0000259" key="6">
    <source>
        <dbReference type="PROSITE" id="PS50157"/>
    </source>
</evidence>
<keyword evidence="2" id="KW-0804">Transcription</keyword>
<dbReference type="GO" id="GO:0008270">
    <property type="term" value="F:zinc ion binding"/>
    <property type="evidence" value="ECO:0007669"/>
    <property type="project" value="UniProtKB-KW"/>
</dbReference>
<feature type="compositionally biased region" description="Low complexity" evidence="5">
    <location>
        <begin position="924"/>
        <end position="939"/>
    </location>
</feature>
<feature type="compositionally biased region" description="Acidic residues" evidence="5">
    <location>
        <begin position="267"/>
        <end position="288"/>
    </location>
</feature>
<feature type="compositionally biased region" description="Low complexity" evidence="5">
    <location>
        <begin position="1458"/>
        <end position="1483"/>
    </location>
</feature>
<sequence>NTTEPIGTVETLADVPEHVLRGLPEDVKLFPSAVDKTRLGVWATKSILKGKKFGPFVGDKKKRSQVKSNVYMWEVYYPNLGWMCVDATDPKKGNWLRYINWARSGKEQNLFPLEINRTIYYKSLKVSMSMKNQLLVWGEGKGEKNVLVLVFAGEKILVQGMINVFFLSGKKKTQEGKNKGKKATDTKQKKADLVDSTSADMRDSKEGHKGEDEKPSVSAVLSLEQTAVIQEMVNQDVLPKLTIPSPTSESQMVTEDTQGAAVNCGSDDLEDEEEEEDEDEEDEEEIEDASMPKENAEMPLICEEKLDSMEEQRSMSEESPESSPKKKLVVKIPKAKDDSNGDVQETFMFPCQHCERKFTTKQGLERHMHIHISTVNHAFKCRYCGKAFGTQINRRRHERRHEAGPKRKPFLTLTSSQHLDNVGDNRVIVDDGLKDDLNVSNLVQDSIVLDSEKVSQEISNSAFAEENKEPKELHPCKYCKKVFGTHTNMRRHQRRVHERHLIPKGVRRKGFFPEEPQLQTEQAPPVQSVYIASTEIEEEGEVDDVYIMDISSNISENLNYYIDGKIQSNSSTSNCDVIQMESNSADLYGLNCIISPVTVEISQNVKVTQTHVNEPLKEPSSSGSNESKKRRTASPPLVPKIKTEIDPEPITPTSSLNLPLSISTENLTFHKEKSIYLSSKLKQLLQTQDTKKITPSSEIPKLGPSVTSPPILPPVSSRFKRRTSSPPSSPQHSPVLRDFVKSGEGKTVWNDSIRSSKMPKLESHSNSPAWSLTGREERETMSPLCFEDYKVSKDWTVAPTFGNVCNQQPLDLSSGVKQRSDVKNKNQVPWESVLDLSVHKKPCSDAEIREYKENNSIQPTCSGIKKKKPTTCMLQKVLLNEYNGMDAAMDSTPSANRSPSPSKSSEPQAEPDTDPSLFASSVDTQTLSSSVSPVPQTSVPSVCQLPPLLTPTNPPSPPPCPPVLTVATSPPPLLPTIPLPIPDVSASATNTSSCPSPLSNTTAQSPLPVLSPTVSPSPSPVPSVEPAVSPGPPTLSSSSSSSSSSSFSSSSSSPSPPPLSVVSSVVSSTDNLENTLPIIKQEESDNEQKAREDPQTSSESGLVQETFNKSFVCNVCESPFLSIKDLTKHLSVHAEEWPFKCEFCVQLFRDKTDLSEHRFLLHGVGNIFVCSVCKKEFAFLCNLQQHQRDLHPDKECTHHEFESGTLRPQNFTDPSKANVEHMQSLPEDSLDPSKEEEDEDLNDSSEELYTTIKIMASGVKSKDPDVRMGLNQHYPSFKPPPFQYHHRNPMGIGVTATNFTTHNIPQTFTTAIRCTKCGKSVDNMPELHKHILACASASDKKRYTPKKNPVPLKQTVQPKNGMVVITGPGKNAFRRMGQPKRLNFNVEISKMSSNKLKISALKKKNQLVQKAILQKKKSAQQKAELKNNPSESDSHICPYCNREFTYIGSLNKHASYSCPKKPISPSSKKNSSKKSVSSSLPASTEKGNNQRRRTADAEIKMQSMQAHLGKTRARTSGPAQIQLPSASFKSKQNVKFVPPIRSKKPNSSSSLRNSSPVRVSKMTHVEGKKTKVVAKNSSSVISSKASRKLHVRIQRNNKAVLPSKSTMASKKKADRFSVKSRERIGGPITRSLQQAANAEAAENKRDESSTKQELKDFSYRLRMASRCPSSSSHNTSTRQCKKSHCTTAHFFKE</sequence>
<protein>
    <submittedName>
        <fullName evidence="8">PRDM2 protein</fullName>
    </submittedName>
</protein>
<feature type="non-terminal residue" evidence="8">
    <location>
        <position position="1693"/>
    </location>
</feature>
<dbReference type="PIRSF" id="PIRSF002395">
    <property type="entry name" value="RIZ_SET"/>
    <property type="match status" value="1"/>
</dbReference>
<dbReference type="EMBL" id="VWPT01000147">
    <property type="protein sequence ID" value="NXE53079.1"/>
    <property type="molecule type" value="Genomic_DNA"/>
</dbReference>
<dbReference type="Gene3D" id="3.30.160.60">
    <property type="entry name" value="Classic Zinc Finger"/>
    <property type="match status" value="3"/>
</dbReference>
<feature type="compositionally biased region" description="Low complexity" evidence="5">
    <location>
        <begin position="724"/>
        <end position="734"/>
    </location>
</feature>
<dbReference type="PROSITE" id="PS50280">
    <property type="entry name" value="SET"/>
    <property type="match status" value="1"/>
</dbReference>
<dbReference type="InterPro" id="IPR044414">
    <property type="entry name" value="PRDM2_PR-SET"/>
</dbReference>
<keyword evidence="1" id="KW-0805">Transcription regulation</keyword>
<feature type="region of interest" description="Disordered" evidence="5">
    <location>
        <begin position="886"/>
        <end position="939"/>
    </location>
</feature>
<feature type="cross-link" description="Glycyl lysine isopeptide (Lys-Gly) (interchain with G-Cter in SUMO2)" evidence="3">
    <location>
        <position position="642"/>
    </location>
</feature>
<name>A0A7K8NIF7_CASCA</name>
<feature type="region of interest" description="Disordered" evidence="5">
    <location>
        <begin position="1458"/>
        <end position="1559"/>
    </location>
</feature>
<dbReference type="InterPro" id="IPR009170">
    <property type="entry name" value="PRDM2"/>
</dbReference>
<evidence type="ECO:0000313" key="8">
    <source>
        <dbReference type="EMBL" id="NXE53079.1"/>
    </source>
</evidence>
<feature type="cross-link" description="Glycyl lysine isopeptide (Lys-Gly) (interchain with G-Cter in SUMO2)" evidence="3">
    <location>
        <position position="760"/>
    </location>
</feature>
<keyword evidence="4" id="KW-0863">Zinc-finger</keyword>
<dbReference type="InterPro" id="IPR013087">
    <property type="entry name" value="Znf_C2H2_type"/>
</dbReference>
<dbReference type="InterPro" id="IPR001214">
    <property type="entry name" value="SET_dom"/>
</dbReference>
<feature type="compositionally biased region" description="Low complexity" evidence="5">
    <location>
        <begin position="893"/>
        <end position="910"/>
    </location>
</feature>
<feature type="region of interest" description="Disordered" evidence="5">
    <location>
        <begin position="754"/>
        <end position="774"/>
    </location>
</feature>
<dbReference type="Pfam" id="PF13912">
    <property type="entry name" value="zf-C2H2_6"/>
    <property type="match status" value="2"/>
</dbReference>
<comment type="caution">
    <text evidence="8">The sequence shown here is derived from an EMBL/GenBank/DDBJ whole genome shotgun (WGS) entry which is preliminary data.</text>
</comment>
<keyword evidence="9" id="KW-1185">Reference proteome</keyword>
<feature type="compositionally biased region" description="Polar residues" evidence="5">
    <location>
        <begin position="244"/>
        <end position="257"/>
    </location>
</feature>
<feature type="compositionally biased region" description="Pro residues" evidence="5">
    <location>
        <begin position="1015"/>
        <end position="1033"/>
    </location>
</feature>
<feature type="compositionally biased region" description="Polar residues" evidence="5">
    <location>
        <begin position="986"/>
        <end position="1004"/>
    </location>
</feature>
<feature type="compositionally biased region" description="Low complexity" evidence="5">
    <location>
        <begin position="1545"/>
        <end position="1559"/>
    </location>
</feature>
<proteinExistence type="predicted"/>
<dbReference type="GO" id="GO:0005634">
    <property type="term" value="C:nucleus"/>
    <property type="evidence" value="ECO:0007669"/>
    <property type="project" value="TreeGrafter"/>
</dbReference>
<feature type="compositionally biased region" description="Low complexity" evidence="5">
    <location>
        <begin position="1034"/>
        <end position="1053"/>
    </location>
</feature>
<dbReference type="PANTHER" id="PTHR16515">
    <property type="entry name" value="PR DOMAIN ZINC FINGER PROTEIN"/>
    <property type="match status" value="1"/>
</dbReference>
<dbReference type="InterPro" id="IPR046341">
    <property type="entry name" value="SET_dom_sf"/>
</dbReference>
<evidence type="ECO:0000256" key="2">
    <source>
        <dbReference type="ARBA" id="ARBA00023163"/>
    </source>
</evidence>
<dbReference type="PROSITE" id="PS50157">
    <property type="entry name" value="ZINC_FINGER_C2H2_2"/>
    <property type="match status" value="7"/>
</dbReference>
<feature type="compositionally biased region" description="Polar residues" evidence="5">
    <location>
        <begin position="1206"/>
        <end position="1215"/>
    </location>
</feature>
<dbReference type="Proteomes" id="UP000524187">
    <property type="component" value="Unassembled WGS sequence"/>
</dbReference>
<feature type="region of interest" description="Disordered" evidence="5">
    <location>
        <begin position="1201"/>
        <end position="1245"/>
    </location>
</feature>
<dbReference type="PROSITE" id="PS00028">
    <property type="entry name" value="ZINC_FINGER_C2H2_1"/>
    <property type="match status" value="6"/>
</dbReference>
<feature type="compositionally biased region" description="Basic and acidic residues" evidence="5">
    <location>
        <begin position="1080"/>
        <end position="1094"/>
    </location>
</feature>
<evidence type="ECO:0000259" key="7">
    <source>
        <dbReference type="PROSITE" id="PS50280"/>
    </source>
</evidence>